<dbReference type="AlphaFoldDB" id="A0A3D8HJ25"/>
<keyword evidence="5" id="KW-1185">Reference proteome</keyword>
<dbReference type="RefSeq" id="WP_115497895.1">
    <property type="nucleotide sequence ID" value="NZ_JACRTI010000002.1"/>
</dbReference>
<evidence type="ECO:0000256" key="1">
    <source>
        <dbReference type="SAM" id="Phobius"/>
    </source>
</evidence>
<feature type="transmembrane region" description="Helical" evidence="1">
    <location>
        <begin position="49"/>
        <end position="70"/>
    </location>
</feature>
<dbReference type="EMBL" id="JACRTI010000002">
    <property type="protein sequence ID" value="MBC8600356.1"/>
    <property type="molecule type" value="Genomic_DNA"/>
</dbReference>
<reference evidence="3 4" key="1">
    <citation type="submission" date="2018-07" db="EMBL/GenBank/DDBJ databases">
        <title>Parabacteroides acidifaciens nov. sp., isolated from human feces.</title>
        <authorList>
            <person name="Wang Y.J."/>
        </authorList>
    </citation>
    <scope>NUCLEOTIDE SEQUENCE [LARGE SCALE GENOMIC DNA]</scope>
    <source>
        <strain evidence="3 4">426-9</strain>
    </source>
</reference>
<dbReference type="Proteomes" id="UP000629596">
    <property type="component" value="Unassembled WGS sequence"/>
</dbReference>
<sequence length="138" mass="14947">MKKYWLSFASFLMIIVGLLRGVGGITLLTQGDKLDLGLPVTATPVELKIAAYSLIAVCCLLIISAICLTIRRLVSNYAFCWISLGLFLVGGLINGFLLFGHPLGSGQLINWGVSFVIGLCLVLGKDAVHPKYIQSYEK</sequence>
<proteinExistence type="predicted"/>
<evidence type="ECO:0000313" key="3">
    <source>
        <dbReference type="EMBL" id="RDU50985.1"/>
    </source>
</evidence>
<evidence type="ECO:0000313" key="2">
    <source>
        <dbReference type="EMBL" id="MBC8600356.1"/>
    </source>
</evidence>
<evidence type="ECO:0000313" key="4">
    <source>
        <dbReference type="Proteomes" id="UP000256321"/>
    </source>
</evidence>
<gene>
    <name evidence="3" type="ORF">DWU89_01330</name>
    <name evidence="2" type="ORF">H8784_01315</name>
</gene>
<evidence type="ECO:0008006" key="6">
    <source>
        <dbReference type="Google" id="ProtNLM"/>
    </source>
</evidence>
<accession>A0A3D8HJ25</accession>
<comment type="caution">
    <text evidence="3">The sequence shown here is derived from an EMBL/GenBank/DDBJ whole genome shotgun (WGS) entry which is preliminary data.</text>
</comment>
<feature type="transmembrane region" description="Helical" evidence="1">
    <location>
        <begin position="109"/>
        <end position="128"/>
    </location>
</feature>
<keyword evidence="1" id="KW-1133">Transmembrane helix</keyword>
<feature type="transmembrane region" description="Helical" evidence="1">
    <location>
        <begin position="7"/>
        <end position="29"/>
    </location>
</feature>
<reference evidence="2 5" key="2">
    <citation type="submission" date="2020-08" db="EMBL/GenBank/DDBJ databases">
        <title>Genome public.</title>
        <authorList>
            <person name="Liu C."/>
            <person name="Sun Q."/>
        </authorList>
    </citation>
    <scope>NUCLEOTIDE SEQUENCE [LARGE SCALE GENOMIC DNA]</scope>
    <source>
        <strain evidence="2 5">426_9</strain>
    </source>
</reference>
<dbReference type="EMBL" id="QREV01000002">
    <property type="protein sequence ID" value="RDU50985.1"/>
    <property type="molecule type" value="Genomic_DNA"/>
</dbReference>
<keyword evidence="1" id="KW-0472">Membrane</keyword>
<dbReference type="Proteomes" id="UP000256321">
    <property type="component" value="Unassembled WGS sequence"/>
</dbReference>
<feature type="transmembrane region" description="Helical" evidence="1">
    <location>
        <begin position="77"/>
        <end position="97"/>
    </location>
</feature>
<evidence type="ECO:0000313" key="5">
    <source>
        <dbReference type="Proteomes" id="UP000629596"/>
    </source>
</evidence>
<keyword evidence="1" id="KW-0812">Transmembrane</keyword>
<organism evidence="3 4">
    <name type="scientific">Parabacteroides acidifaciens</name>
    <dbReference type="NCBI Taxonomy" id="2290935"/>
    <lineage>
        <taxon>Bacteria</taxon>
        <taxon>Pseudomonadati</taxon>
        <taxon>Bacteroidota</taxon>
        <taxon>Bacteroidia</taxon>
        <taxon>Bacteroidales</taxon>
        <taxon>Tannerellaceae</taxon>
        <taxon>Parabacteroides</taxon>
    </lineage>
</organism>
<protein>
    <recommendedName>
        <fullName evidence="6">DUF4293 family protein</fullName>
    </recommendedName>
</protein>
<name>A0A3D8HJ25_9BACT</name>